<evidence type="ECO:0000313" key="2">
    <source>
        <dbReference type="Proteomes" id="UP000430670"/>
    </source>
</evidence>
<dbReference type="EMBL" id="WNKU01000008">
    <property type="protein sequence ID" value="MTV49016.1"/>
    <property type="molecule type" value="Genomic_DNA"/>
</dbReference>
<organism evidence="1 2">
    <name type="scientific">Heliobacterium mobile</name>
    <name type="common">Heliobacillus mobilis</name>
    <dbReference type="NCBI Taxonomy" id="28064"/>
    <lineage>
        <taxon>Bacteria</taxon>
        <taxon>Bacillati</taxon>
        <taxon>Bacillota</taxon>
        <taxon>Clostridia</taxon>
        <taxon>Eubacteriales</taxon>
        <taxon>Heliobacteriaceae</taxon>
        <taxon>Heliobacterium</taxon>
    </lineage>
</organism>
<accession>A0A6I3SJM6</accession>
<evidence type="ECO:0000313" key="1">
    <source>
        <dbReference type="EMBL" id="MTV49016.1"/>
    </source>
</evidence>
<name>A0A6I3SJM6_HELMO</name>
<dbReference type="OrthoDB" id="2933859at2"/>
<comment type="caution">
    <text evidence="1">The sequence shown here is derived from an EMBL/GenBank/DDBJ whole genome shotgun (WGS) entry which is preliminary data.</text>
</comment>
<dbReference type="Proteomes" id="UP000430670">
    <property type="component" value="Unassembled WGS sequence"/>
</dbReference>
<protein>
    <submittedName>
        <fullName evidence="1">Uncharacterized protein</fullName>
    </submittedName>
</protein>
<sequence>MFSTDVKLMKTTASGISGRASRLSRVGSMVMPSDRMSVKGKRDYRRPGLLIRVPFDEFDRMKYVQYVQLLPKWQEKYGENYI</sequence>
<dbReference type="AlphaFoldDB" id="A0A6I3SJM6"/>
<gene>
    <name evidence="1" type="ORF">GJ688_08495</name>
</gene>
<keyword evidence="2" id="KW-1185">Reference proteome</keyword>
<reference evidence="1 2" key="1">
    <citation type="submission" date="2019-11" db="EMBL/GenBank/DDBJ databases">
        <title>Whole-genome sequence of a the green, strictly anaerobic photosynthetic bacterium Heliobacillus mobilis DSM 6151.</title>
        <authorList>
            <person name="Kyndt J.A."/>
            <person name="Meyer T.E."/>
        </authorList>
    </citation>
    <scope>NUCLEOTIDE SEQUENCE [LARGE SCALE GENOMIC DNA]</scope>
    <source>
        <strain evidence="1 2">DSM 6151</strain>
    </source>
</reference>
<proteinExistence type="predicted"/>